<dbReference type="Proteomes" id="UP000694397">
    <property type="component" value="Chromosome 4"/>
</dbReference>
<evidence type="ECO:0000256" key="4">
    <source>
        <dbReference type="ARBA" id="ARBA00022782"/>
    </source>
</evidence>
<reference evidence="14 15" key="1">
    <citation type="submission" date="2019-04" db="EMBL/GenBank/DDBJ databases">
        <authorList>
            <consortium name="Wellcome Sanger Institute Data Sharing"/>
        </authorList>
    </citation>
    <scope>NUCLEOTIDE SEQUENCE [LARGE SCALE GENOMIC DNA]</scope>
</reference>
<dbReference type="InterPro" id="IPR011598">
    <property type="entry name" value="bHLH_dom"/>
</dbReference>
<dbReference type="OrthoDB" id="6021714at2759"/>
<dbReference type="AlphaFoldDB" id="A0A8C9RPS8"/>
<keyword evidence="9" id="KW-0539">Nucleus</keyword>
<dbReference type="GeneTree" id="ENSGT00940000159985"/>
<evidence type="ECO:0000259" key="12">
    <source>
        <dbReference type="PROSITE" id="PS50888"/>
    </source>
</evidence>
<keyword evidence="6" id="KW-0805">Transcription regulation</keyword>
<dbReference type="InterPro" id="IPR013655">
    <property type="entry name" value="PAS_fold_3"/>
</dbReference>
<dbReference type="GO" id="GO:0046983">
    <property type="term" value="F:protein dimerization activity"/>
    <property type="evidence" value="ECO:0007669"/>
    <property type="project" value="InterPro"/>
</dbReference>
<keyword evidence="2" id="KW-0217">Developmental protein</keyword>
<protein>
    <submittedName>
        <fullName evidence="14">SIM bHLH transcription factor 2</fullName>
    </submittedName>
</protein>
<dbReference type="GO" id="GO:0005634">
    <property type="term" value="C:nucleus"/>
    <property type="evidence" value="ECO:0007669"/>
    <property type="project" value="UniProtKB-SubCell"/>
</dbReference>
<evidence type="ECO:0000256" key="2">
    <source>
        <dbReference type="ARBA" id="ARBA00022473"/>
    </source>
</evidence>
<keyword evidence="15" id="KW-1185">Reference proteome</keyword>
<dbReference type="InterPro" id="IPR001610">
    <property type="entry name" value="PAC"/>
</dbReference>
<dbReference type="FunFam" id="4.10.280.10:FF:000007">
    <property type="entry name" value="single-minded homolog 1 isoform X1"/>
    <property type="match status" value="1"/>
</dbReference>
<evidence type="ECO:0000256" key="6">
    <source>
        <dbReference type="ARBA" id="ARBA00023015"/>
    </source>
</evidence>
<feature type="compositionally biased region" description="Low complexity" evidence="10">
    <location>
        <begin position="507"/>
        <end position="521"/>
    </location>
</feature>
<evidence type="ECO:0000259" key="11">
    <source>
        <dbReference type="PROSITE" id="PS50112"/>
    </source>
</evidence>
<dbReference type="PANTHER" id="PTHR23043:SF19">
    <property type="entry name" value="SINGLE-MINDED HOMOLOG 2"/>
    <property type="match status" value="1"/>
</dbReference>
<dbReference type="InterPro" id="IPR010578">
    <property type="entry name" value="SIM_C"/>
</dbReference>
<dbReference type="CDD" id="cd19739">
    <property type="entry name" value="bHLH-PAS_SIM2"/>
    <property type="match status" value="1"/>
</dbReference>
<feature type="domain" description="Single-minded C-terminal" evidence="13">
    <location>
        <begin position="340"/>
        <end position="453"/>
    </location>
</feature>
<dbReference type="PROSITE" id="PS51302">
    <property type="entry name" value="SIM_C"/>
    <property type="match status" value="1"/>
</dbReference>
<keyword evidence="4" id="KW-0221">Differentiation</keyword>
<proteinExistence type="predicted"/>
<reference evidence="14" key="3">
    <citation type="submission" date="2025-09" db="UniProtKB">
        <authorList>
            <consortium name="Ensembl"/>
        </authorList>
    </citation>
    <scope>IDENTIFICATION</scope>
</reference>
<evidence type="ECO:0000256" key="10">
    <source>
        <dbReference type="SAM" id="MobiDB-lite"/>
    </source>
</evidence>
<dbReference type="SMART" id="SM00086">
    <property type="entry name" value="PAC"/>
    <property type="match status" value="1"/>
</dbReference>
<evidence type="ECO:0000256" key="3">
    <source>
        <dbReference type="ARBA" id="ARBA00022737"/>
    </source>
</evidence>
<dbReference type="SMART" id="SM00091">
    <property type="entry name" value="PAS"/>
    <property type="match status" value="2"/>
</dbReference>
<evidence type="ECO:0000256" key="8">
    <source>
        <dbReference type="ARBA" id="ARBA00023163"/>
    </source>
</evidence>
<name>A0A8C9RPS8_SCLFO</name>
<dbReference type="InterPro" id="IPR013767">
    <property type="entry name" value="PAS_fold"/>
</dbReference>
<dbReference type="FunFam" id="3.30.450.20:FF:000047">
    <property type="entry name" value="SIM bHLH transcription factor 2"/>
    <property type="match status" value="1"/>
</dbReference>
<keyword evidence="7" id="KW-0238">DNA-binding</keyword>
<feature type="domain" description="PAS" evidence="11">
    <location>
        <begin position="77"/>
        <end position="158"/>
    </location>
</feature>
<dbReference type="InterPro" id="IPR035965">
    <property type="entry name" value="PAS-like_dom_sf"/>
</dbReference>
<evidence type="ECO:0000256" key="5">
    <source>
        <dbReference type="ARBA" id="ARBA00022902"/>
    </source>
</evidence>
<evidence type="ECO:0000313" key="14">
    <source>
        <dbReference type="Ensembl" id="ENSSFOP00015020169.1"/>
    </source>
</evidence>
<reference evidence="14" key="2">
    <citation type="submission" date="2025-08" db="UniProtKB">
        <authorList>
            <consortium name="Ensembl"/>
        </authorList>
    </citation>
    <scope>IDENTIFICATION</scope>
</reference>
<keyword evidence="8" id="KW-0804">Transcription</keyword>
<dbReference type="InterPro" id="IPR000014">
    <property type="entry name" value="PAS"/>
</dbReference>
<dbReference type="GO" id="GO:0000977">
    <property type="term" value="F:RNA polymerase II transcription regulatory region sequence-specific DNA binding"/>
    <property type="evidence" value="ECO:0007669"/>
    <property type="project" value="TreeGrafter"/>
</dbReference>
<dbReference type="CDD" id="cd00130">
    <property type="entry name" value="PAS"/>
    <property type="match status" value="2"/>
</dbReference>
<dbReference type="NCBIfam" id="TIGR00229">
    <property type="entry name" value="sensory_box"/>
    <property type="match status" value="1"/>
</dbReference>
<dbReference type="GO" id="GO:0007399">
    <property type="term" value="P:nervous system development"/>
    <property type="evidence" value="ECO:0007669"/>
    <property type="project" value="UniProtKB-KW"/>
</dbReference>
<dbReference type="Ensembl" id="ENSSFOT00015020401.2">
    <property type="protein sequence ID" value="ENSSFOP00015020169.1"/>
    <property type="gene ID" value="ENSSFOG00015012955.2"/>
</dbReference>
<dbReference type="Pfam" id="PF06621">
    <property type="entry name" value="SIM_C"/>
    <property type="match status" value="1"/>
</dbReference>
<gene>
    <name evidence="14" type="primary">SIM2</name>
</gene>
<evidence type="ECO:0000313" key="15">
    <source>
        <dbReference type="Proteomes" id="UP000694397"/>
    </source>
</evidence>
<dbReference type="Pfam" id="PF08447">
    <property type="entry name" value="PAS_3"/>
    <property type="match status" value="1"/>
</dbReference>
<dbReference type="Gene3D" id="3.30.450.20">
    <property type="entry name" value="PAS domain"/>
    <property type="match status" value="2"/>
</dbReference>
<dbReference type="SUPFAM" id="SSF55785">
    <property type="entry name" value="PYP-like sensor domain (PAS domain)"/>
    <property type="match status" value="2"/>
</dbReference>
<keyword evidence="5" id="KW-0524">Neurogenesis</keyword>
<dbReference type="PANTHER" id="PTHR23043">
    <property type="entry name" value="HYPOXIA-INDUCIBLE FACTOR 1 ALPHA"/>
    <property type="match status" value="1"/>
</dbReference>
<evidence type="ECO:0000256" key="9">
    <source>
        <dbReference type="ARBA" id="ARBA00023242"/>
    </source>
</evidence>
<dbReference type="PROSITE" id="PS50112">
    <property type="entry name" value="PAS"/>
    <property type="match status" value="2"/>
</dbReference>
<feature type="domain" description="PAS" evidence="11">
    <location>
        <begin position="237"/>
        <end position="292"/>
    </location>
</feature>
<dbReference type="GO" id="GO:0000981">
    <property type="term" value="F:DNA-binding transcription factor activity, RNA polymerase II-specific"/>
    <property type="evidence" value="ECO:0007669"/>
    <property type="project" value="TreeGrafter"/>
</dbReference>
<dbReference type="GO" id="GO:0030154">
    <property type="term" value="P:cell differentiation"/>
    <property type="evidence" value="ECO:0007669"/>
    <property type="project" value="UniProtKB-KW"/>
</dbReference>
<dbReference type="Pfam" id="PF23171">
    <property type="entry name" value="bHLH_HIF1A"/>
    <property type="match status" value="1"/>
</dbReference>
<accession>A0A8C9RPS8</accession>
<evidence type="ECO:0000256" key="1">
    <source>
        <dbReference type="ARBA" id="ARBA00004123"/>
    </source>
</evidence>
<dbReference type="InterPro" id="IPR036638">
    <property type="entry name" value="HLH_DNA-bd_sf"/>
</dbReference>
<organism evidence="14 15">
    <name type="scientific">Scleropages formosus</name>
    <name type="common">Asian bonytongue</name>
    <name type="synonym">Osteoglossum formosum</name>
    <dbReference type="NCBI Taxonomy" id="113540"/>
    <lineage>
        <taxon>Eukaryota</taxon>
        <taxon>Metazoa</taxon>
        <taxon>Chordata</taxon>
        <taxon>Craniata</taxon>
        <taxon>Vertebrata</taxon>
        <taxon>Euteleostomi</taxon>
        <taxon>Actinopterygii</taxon>
        <taxon>Neopterygii</taxon>
        <taxon>Teleostei</taxon>
        <taxon>Osteoglossocephala</taxon>
        <taxon>Osteoglossomorpha</taxon>
        <taxon>Osteoglossiformes</taxon>
        <taxon>Osteoglossidae</taxon>
        <taxon>Scleropages</taxon>
    </lineage>
</organism>
<evidence type="ECO:0000259" key="13">
    <source>
        <dbReference type="PROSITE" id="PS51302"/>
    </source>
</evidence>
<dbReference type="Gene3D" id="4.10.280.10">
    <property type="entry name" value="Helix-loop-helix DNA-binding domain"/>
    <property type="match status" value="1"/>
</dbReference>
<sequence>MKEKSKNAAKTRREKENGEFYELAKLLPLPSAITSQLDKASIIRLTTSYLKMRAVFPDGLGEAWGQPTRVSPLDNMAKELGSHLLQTLDGFVFVVASDGKIMYISETASVHLGLSQVELTGNSIFEYIHPSDHDEMTAVLSAHQPLHPHVLQGALRSRALCDRFLPICILSPFPAWWYHYSSYYCVIHCSGYLKIRQYVTDMALYDSCYQIVGLVAVGHSLPPSGITEIKLHSNMFMFRASLDLKLIFLDSRVAELTGYEPQDLIEKTLYHHVHGCDVFHLRYAHHLLLVKGQVTTKYYRLLSKHGGWVWVQSYATIVHNSRSSRPHCIVSVNYVLTEIEYKDLQLSQEQSCATKQPGLVYRSPLASSQDSRKQLKAKAVKIKAKLKSAPYHQPNSSFHQDKMECSPQAGSWKESPPYSLAPCQEQSSMPEHGEVLCGPPCGLAFPYPYGHFPSEPTALAGRRLRPGQGSPCQAMRQLLSSLQAHGDGRWSCTEPCPARTAKPLPSPTLSSSSHSYSATYPGTAPRRYGGESALEGFSSCSTSRPNSRFKEEPYEHNTLGQGRQDARLHSPQRAAEENGKLQFIHNPKEHLGKGQAPYVSLNFHHMLAKHGSFQAPSYTLAGHLGDGYSHRGEELEAYAYRNQSPASSSSPETHREMPHYIGTSVIITNER</sequence>
<feature type="region of interest" description="Disordered" evidence="10">
    <location>
        <begin position="503"/>
        <end position="524"/>
    </location>
</feature>
<evidence type="ECO:0000256" key="7">
    <source>
        <dbReference type="ARBA" id="ARBA00023125"/>
    </source>
</evidence>
<dbReference type="SMART" id="SM00353">
    <property type="entry name" value="HLH"/>
    <property type="match status" value="1"/>
</dbReference>
<comment type="subcellular location">
    <subcellularLocation>
        <location evidence="1">Nucleus</location>
    </subcellularLocation>
</comment>
<dbReference type="SUPFAM" id="SSF47459">
    <property type="entry name" value="HLH, helix-loop-helix DNA-binding domain"/>
    <property type="match status" value="1"/>
</dbReference>
<dbReference type="PROSITE" id="PS50888">
    <property type="entry name" value="BHLH"/>
    <property type="match status" value="1"/>
</dbReference>
<dbReference type="Pfam" id="PF00989">
    <property type="entry name" value="PAS"/>
    <property type="match status" value="1"/>
</dbReference>
<keyword evidence="3" id="KW-0677">Repeat</keyword>
<feature type="domain" description="BHLH" evidence="12">
    <location>
        <begin position="1"/>
        <end position="53"/>
    </location>
</feature>
<feature type="region of interest" description="Disordered" evidence="10">
    <location>
        <begin position="391"/>
        <end position="411"/>
    </location>
</feature>